<reference evidence="1" key="1">
    <citation type="submission" date="2022-03" db="EMBL/GenBank/DDBJ databases">
        <authorList>
            <person name="Alioto T."/>
            <person name="Alioto T."/>
            <person name="Gomez Garrido J."/>
        </authorList>
    </citation>
    <scope>NUCLEOTIDE SEQUENCE</scope>
</reference>
<protein>
    <submittedName>
        <fullName evidence="1">Uncharacterized protein</fullName>
    </submittedName>
</protein>
<dbReference type="EMBL" id="OW240917">
    <property type="protein sequence ID" value="CAH2300990.1"/>
    <property type="molecule type" value="Genomic_DNA"/>
</dbReference>
<evidence type="ECO:0000313" key="1">
    <source>
        <dbReference type="EMBL" id="CAH2300990.1"/>
    </source>
</evidence>
<dbReference type="Proteomes" id="UP001295444">
    <property type="component" value="Chromosome 06"/>
</dbReference>
<keyword evidence="2" id="KW-1185">Reference proteome</keyword>
<sequence>MLGRQPTTHKIQQENCSAVADTRGDTAVFEEVMMDIGYTCVTEIQEQLVAAWSPVIILRALSTLTGLHCQCGTGSEVLTGSGVLHAMSHFTPVYVQGVHLSM</sequence>
<organism evidence="1 2">
    <name type="scientific">Pelobates cultripes</name>
    <name type="common">Western spadefoot toad</name>
    <dbReference type="NCBI Taxonomy" id="61616"/>
    <lineage>
        <taxon>Eukaryota</taxon>
        <taxon>Metazoa</taxon>
        <taxon>Chordata</taxon>
        <taxon>Craniata</taxon>
        <taxon>Vertebrata</taxon>
        <taxon>Euteleostomi</taxon>
        <taxon>Amphibia</taxon>
        <taxon>Batrachia</taxon>
        <taxon>Anura</taxon>
        <taxon>Pelobatoidea</taxon>
        <taxon>Pelobatidae</taxon>
        <taxon>Pelobates</taxon>
    </lineage>
</organism>
<accession>A0AAD1SKI7</accession>
<dbReference type="AlphaFoldDB" id="A0AAD1SKI7"/>
<evidence type="ECO:0000313" key="2">
    <source>
        <dbReference type="Proteomes" id="UP001295444"/>
    </source>
</evidence>
<name>A0AAD1SKI7_PELCU</name>
<proteinExistence type="predicted"/>
<gene>
    <name evidence="1" type="ORF">PECUL_23A010972</name>
</gene>